<dbReference type="InterPro" id="IPR036388">
    <property type="entry name" value="WH-like_DNA-bd_sf"/>
</dbReference>
<evidence type="ECO:0000259" key="1">
    <source>
        <dbReference type="Pfam" id="PF00126"/>
    </source>
</evidence>
<dbReference type="InterPro" id="IPR036390">
    <property type="entry name" value="WH_DNA-bd_sf"/>
</dbReference>
<dbReference type="PANTHER" id="PTHR37945:SF1">
    <property type="entry name" value="EXTRACELLULAR TUNGSTATE BINDING PROTEIN"/>
    <property type="match status" value="1"/>
</dbReference>
<proteinExistence type="predicted"/>
<dbReference type="Gene3D" id="3.40.190.10">
    <property type="entry name" value="Periplasmic binding protein-like II"/>
    <property type="match status" value="2"/>
</dbReference>
<dbReference type="EMBL" id="AP025628">
    <property type="protein sequence ID" value="BDG62266.1"/>
    <property type="molecule type" value="Genomic_DNA"/>
</dbReference>
<gene>
    <name evidence="3" type="ORF">caldi_33560</name>
</gene>
<dbReference type="AlphaFoldDB" id="A0AA35G745"/>
<dbReference type="KEGG" id="cmic:caldi_33560"/>
<dbReference type="Pfam" id="PF00126">
    <property type="entry name" value="HTH_1"/>
    <property type="match status" value="1"/>
</dbReference>
<protein>
    <recommendedName>
        <fullName evidence="5">LysR family transcriptional regulator</fullName>
    </recommendedName>
</protein>
<evidence type="ECO:0000259" key="2">
    <source>
        <dbReference type="Pfam" id="PF12849"/>
    </source>
</evidence>
<sequence length="396" mass="41818">MNRVRARTGSDGEVAGLGDPGYRVLLTLGDDVPADRLFALLEAIVRLGSLNRAAAELGMSYRHAWGLVRRAEGRLNVRLLDRRVGGPEGGGADLTPAAQDLLARYRQFRAEVEGHAGVLAGQAPAPGRPDRRERALVLASTIGPVEVGLVPALAAAFLQETGIAVRPVAAGSGQALDMAREGRADLVLSHAPRQEEAFVAAGHGTGRFPVMYNDFVLVGPPDDPAGVRDAGSAVDALRRIAQCRAPFRSRGDRSGTHVRELELWRAAGVRPDAPWYQVDPLGAMGSVQMLREAARLGSYTLADRAAFLTAGVEGLAVLLAGDPALRNEFSLIPVSPLRVPWARHEEAAAFVRWATGPRGQALIAGFGKDRHGEPLFFPATPAGGAGTPPAGPVRRA</sequence>
<evidence type="ECO:0000313" key="4">
    <source>
        <dbReference type="Proteomes" id="UP001163687"/>
    </source>
</evidence>
<dbReference type="InterPro" id="IPR000847">
    <property type="entry name" value="LysR_HTH_N"/>
</dbReference>
<dbReference type="RefSeq" id="WP_264842859.1">
    <property type="nucleotide sequence ID" value="NZ_AP025628.1"/>
</dbReference>
<feature type="domain" description="HTH lysR-type" evidence="1">
    <location>
        <begin position="37"/>
        <end position="99"/>
    </location>
</feature>
<name>A0AA35G745_9FIRM</name>
<dbReference type="InterPro" id="IPR052738">
    <property type="entry name" value="ABC-Tungstate_binding"/>
</dbReference>
<evidence type="ECO:0000313" key="3">
    <source>
        <dbReference type="EMBL" id="BDG62266.1"/>
    </source>
</evidence>
<dbReference type="InterPro" id="IPR024370">
    <property type="entry name" value="PBP_domain"/>
</dbReference>
<dbReference type="GO" id="GO:0003700">
    <property type="term" value="F:DNA-binding transcription factor activity"/>
    <property type="evidence" value="ECO:0007669"/>
    <property type="project" value="InterPro"/>
</dbReference>
<reference evidence="3" key="1">
    <citation type="submission" date="2022-03" db="EMBL/GenBank/DDBJ databases">
        <title>Complete genome sequence of Caldinitratiruptor microaerophilus.</title>
        <authorList>
            <person name="Mukaiyama R."/>
            <person name="Nishiyama T."/>
            <person name="Ueda K."/>
        </authorList>
    </citation>
    <scope>NUCLEOTIDE SEQUENCE</scope>
    <source>
        <strain evidence="3">JCM 16183</strain>
    </source>
</reference>
<feature type="domain" description="PBP" evidence="2">
    <location>
        <begin position="137"/>
        <end position="356"/>
    </location>
</feature>
<dbReference type="SUPFAM" id="SSF46785">
    <property type="entry name" value="Winged helix' DNA-binding domain"/>
    <property type="match status" value="1"/>
</dbReference>
<keyword evidence="4" id="KW-1185">Reference proteome</keyword>
<accession>A0AA35G745</accession>
<evidence type="ECO:0008006" key="5">
    <source>
        <dbReference type="Google" id="ProtNLM"/>
    </source>
</evidence>
<dbReference type="PANTHER" id="PTHR37945">
    <property type="entry name" value="EXTRACELLULAR TUNGSTATE BINDING PROTEIN"/>
    <property type="match status" value="1"/>
</dbReference>
<dbReference type="Pfam" id="PF12849">
    <property type="entry name" value="PBP_like_2"/>
    <property type="match status" value="1"/>
</dbReference>
<dbReference type="SUPFAM" id="SSF53850">
    <property type="entry name" value="Periplasmic binding protein-like II"/>
    <property type="match status" value="1"/>
</dbReference>
<dbReference type="Gene3D" id="1.10.10.10">
    <property type="entry name" value="Winged helix-like DNA-binding domain superfamily/Winged helix DNA-binding domain"/>
    <property type="match status" value="1"/>
</dbReference>
<organism evidence="3 4">
    <name type="scientific">Caldinitratiruptor microaerophilus</name>
    <dbReference type="NCBI Taxonomy" id="671077"/>
    <lineage>
        <taxon>Bacteria</taxon>
        <taxon>Bacillati</taxon>
        <taxon>Bacillota</taxon>
        <taxon>Clostridia</taxon>
        <taxon>Eubacteriales</taxon>
        <taxon>Symbiobacteriaceae</taxon>
        <taxon>Caldinitratiruptor</taxon>
    </lineage>
</organism>
<dbReference type="Proteomes" id="UP001163687">
    <property type="component" value="Chromosome"/>
</dbReference>